<dbReference type="SMART" id="SM00530">
    <property type="entry name" value="HTH_XRE"/>
    <property type="match status" value="1"/>
</dbReference>
<protein>
    <submittedName>
        <fullName evidence="2">TIGR02147 family protein</fullName>
    </submittedName>
</protein>
<sequence>MTVQQFMQIQLKKRQEKNPKFSLRSFARLLKTDPSSLSKVLNGLRIPSDETVAKWVDCMKLSAEETEQLKGVVNGANSFNPLNSDFFESTYSWVHPILLETLKLPNATRNMAALADLFGMTEEQIQKTIEYLENHKILHKHPESGSYLPSNLTTVTIPYTTDLRRGLQKKYLEMAQKALEEVPMERRDNSTLTVAIHTDDIPAIKDIIREARHRIHRLAEKRRHQLNAVYNFSSALYPVKEETV</sequence>
<accession>A0A1Z3NBC2</accession>
<dbReference type="Proteomes" id="UP000197003">
    <property type="component" value="Chromosome"/>
</dbReference>
<dbReference type="PROSITE" id="PS50943">
    <property type="entry name" value="HTH_CROC1"/>
    <property type="match status" value="1"/>
</dbReference>
<dbReference type="NCBIfam" id="TIGR02147">
    <property type="entry name" value="Fsuc_second"/>
    <property type="match status" value="1"/>
</dbReference>
<name>A0A1Z3NBC2_BDEBC</name>
<dbReference type="OrthoDB" id="5291274at2"/>
<evidence type="ECO:0000313" key="3">
    <source>
        <dbReference type="Proteomes" id="UP000197003"/>
    </source>
</evidence>
<organism evidence="2 3">
    <name type="scientific">Bdellovibrio bacteriovorus</name>
    <dbReference type="NCBI Taxonomy" id="959"/>
    <lineage>
        <taxon>Bacteria</taxon>
        <taxon>Pseudomonadati</taxon>
        <taxon>Bdellovibrionota</taxon>
        <taxon>Bdellovibrionia</taxon>
        <taxon>Bdellovibrionales</taxon>
        <taxon>Pseudobdellovibrionaceae</taxon>
        <taxon>Bdellovibrio</taxon>
    </lineage>
</organism>
<dbReference type="AlphaFoldDB" id="A0A1Z3NBC2"/>
<proteinExistence type="predicted"/>
<evidence type="ECO:0000313" key="2">
    <source>
        <dbReference type="EMBL" id="ASD64746.1"/>
    </source>
</evidence>
<gene>
    <name evidence="2" type="ORF">B9G79_14835</name>
</gene>
<dbReference type="EMBL" id="CP020946">
    <property type="protein sequence ID" value="ASD64746.1"/>
    <property type="molecule type" value="Genomic_DNA"/>
</dbReference>
<dbReference type="InterPro" id="IPR011873">
    <property type="entry name" value="CHP02147"/>
</dbReference>
<reference evidence="2 3" key="1">
    <citation type="submission" date="2017-04" db="EMBL/GenBank/DDBJ databases">
        <title>Whole genome sequence of Bdellovibrio bacteriovorus strain SSB218315.</title>
        <authorList>
            <person name="Oyedara O."/>
            <person name="Rodriguez-Perez M.A."/>
        </authorList>
    </citation>
    <scope>NUCLEOTIDE SEQUENCE [LARGE SCALE GENOMIC DNA]</scope>
    <source>
        <strain evidence="2 3">SSB218315</strain>
    </source>
</reference>
<dbReference type="InterPro" id="IPR001387">
    <property type="entry name" value="Cro/C1-type_HTH"/>
</dbReference>
<evidence type="ECO:0000259" key="1">
    <source>
        <dbReference type="PROSITE" id="PS50943"/>
    </source>
</evidence>
<feature type="domain" description="HTH cro/C1-type" evidence="1">
    <location>
        <begin position="11"/>
        <end position="66"/>
    </location>
</feature>
<dbReference type="InterPro" id="IPR025537">
    <property type="entry name" value="DUF4423"/>
</dbReference>
<dbReference type="Pfam" id="PF14394">
    <property type="entry name" value="DUF4423"/>
    <property type="match status" value="1"/>
</dbReference>